<dbReference type="Pfam" id="PF07833">
    <property type="entry name" value="Cu_amine_oxidN1"/>
    <property type="match status" value="1"/>
</dbReference>
<evidence type="ECO:0000259" key="2">
    <source>
        <dbReference type="Pfam" id="PF00188"/>
    </source>
</evidence>
<dbReference type="SUPFAM" id="SSF55797">
    <property type="entry name" value="PR-1-like"/>
    <property type="match status" value="1"/>
</dbReference>
<dbReference type="Pfam" id="PF00188">
    <property type="entry name" value="CAP"/>
    <property type="match status" value="1"/>
</dbReference>
<reference evidence="5 6" key="1">
    <citation type="submission" date="2023-03" db="EMBL/GenBank/DDBJ databases">
        <title>Novel Species.</title>
        <authorList>
            <person name="Ma S."/>
        </authorList>
    </citation>
    <scope>NUCLEOTIDE SEQUENCE [LARGE SCALE GENOMIC DNA]</scope>
    <source>
        <strain evidence="5 6">LIND6LT2</strain>
    </source>
</reference>
<evidence type="ECO:0000259" key="4">
    <source>
        <dbReference type="Pfam" id="PF14504"/>
    </source>
</evidence>
<dbReference type="InterPro" id="IPR012854">
    <property type="entry name" value="Cu_amine_oxidase-like_N"/>
</dbReference>
<dbReference type="Pfam" id="PF14504">
    <property type="entry name" value="CAP_assoc_N"/>
    <property type="match status" value="1"/>
</dbReference>
<feature type="domain" description="CAP-associated" evidence="4">
    <location>
        <begin position="119"/>
        <end position="255"/>
    </location>
</feature>
<accession>A0ABZ2Y9D3</accession>
<dbReference type="InterPro" id="IPR029410">
    <property type="entry name" value="CAP_assoc"/>
</dbReference>
<sequence length="392" mass="44425">MKRFKYFILGFSAAAILFTNFNVNAAEVIKNIQVIFRDMPIYVEGTRAELPQKPMIYNGTTYLPMRTVAQILGKNVAYDENTGSTYIYSDGNEPVINNNDKKEVPQVNNAEFVLYNIAIGDSKEHVINQLGEPDRQDVSEYGFTWFIYNKDYKNYIQVGIKDGKVVGLYTNSTNWQSKKGIKFGSTSADVKKAYGEPLSYIQKGNTRYILSSDKKEANTFSIDHSYVTIFYDIHRNQTVTSVLIIDKNTEQSLNGFYGKPSNELVKAYAMQVFDLANSVRVRNGLKPFVWDDKAAKSSLLHSVDMVTGNFFSHTNLKGQSPFDRMKNQGIMYSRAGENIAAGQSNAIYAHEGWMNSEGHRKNILGDFKRLGVGVSFGGEYHVYYTQNFYTPR</sequence>
<dbReference type="InterPro" id="IPR036582">
    <property type="entry name" value="Mao_N_sf"/>
</dbReference>
<evidence type="ECO:0000256" key="1">
    <source>
        <dbReference type="SAM" id="SignalP"/>
    </source>
</evidence>
<dbReference type="RefSeq" id="WP_341877569.1">
    <property type="nucleotide sequence ID" value="NZ_CP121687.1"/>
</dbReference>
<dbReference type="Proteomes" id="UP001486565">
    <property type="component" value="Chromosome"/>
</dbReference>
<evidence type="ECO:0000259" key="3">
    <source>
        <dbReference type="Pfam" id="PF07833"/>
    </source>
</evidence>
<dbReference type="PANTHER" id="PTHR31157">
    <property type="entry name" value="SCP DOMAIN-CONTAINING PROTEIN"/>
    <property type="match status" value="1"/>
</dbReference>
<dbReference type="PANTHER" id="PTHR31157:SF1">
    <property type="entry name" value="SCP DOMAIN-CONTAINING PROTEIN"/>
    <property type="match status" value="1"/>
</dbReference>
<dbReference type="CDD" id="cd05379">
    <property type="entry name" value="CAP_bacterial"/>
    <property type="match status" value="1"/>
</dbReference>
<feature type="domain" description="SCP" evidence="2">
    <location>
        <begin position="274"/>
        <end position="388"/>
    </location>
</feature>
<feature type="domain" description="Copper amine oxidase-like N-terminal" evidence="3">
    <location>
        <begin position="43"/>
        <end position="93"/>
    </location>
</feature>
<proteinExistence type="predicted"/>
<dbReference type="Gene3D" id="3.40.33.10">
    <property type="entry name" value="CAP"/>
    <property type="match status" value="1"/>
</dbReference>
<evidence type="ECO:0000313" key="6">
    <source>
        <dbReference type="Proteomes" id="UP001486565"/>
    </source>
</evidence>
<keyword evidence="1" id="KW-0732">Signal</keyword>
<keyword evidence="6" id="KW-1185">Reference proteome</keyword>
<dbReference type="InterPro" id="IPR014044">
    <property type="entry name" value="CAP_dom"/>
</dbReference>
<feature type="chain" id="PRO_5046371063" evidence="1">
    <location>
        <begin position="26"/>
        <end position="392"/>
    </location>
</feature>
<protein>
    <submittedName>
        <fullName evidence="5">CAP-associated domain-containing protein</fullName>
    </submittedName>
</protein>
<organism evidence="5 6">
    <name type="scientific">Defluviitalea saccharophila</name>
    <dbReference type="NCBI Taxonomy" id="879970"/>
    <lineage>
        <taxon>Bacteria</taxon>
        <taxon>Bacillati</taxon>
        <taxon>Bacillota</taxon>
        <taxon>Clostridia</taxon>
        <taxon>Lachnospirales</taxon>
        <taxon>Defluviitaleaceae</taxon>
        <taxon>Defluviitalea</taxon>
    </lineage>
</organism>
<dbReference type="SUPFAM" id="SSF55383">
    <property type="entry name" value="Copper amine oxidase, domain N"/>
    <property type="match status" value="1"/>
</dbReference>
<feature type="signal peptide" evidence="1">
    <location>
        <begin position="1"/>
        <end position="25"/>
    </location>
</feature>
<name>A0ABZ2Y9D3_9FIRM</name>
<evidence type="ECO:0000313" key="5">
    <source>
        <dbReference type="EMBL" id="WZL70607.1"/>
    </source>
</evidence>
<gene>
    <name evidence="5" type="ORF">QBE51_03510</name>
</gene>
<dbReference type="Gene3D" id="3.30.457.10">
    <property type="entry name" value="Copper amine oxidase-like, N-terminal domain"/>
    <property type="match status" value="1"/>
</dbReference>
<dbReference type="EMBL" id="CP121687">
    <property type="protein sequence ID" value="WZL70607.1"/>
    <property type="molecule type" value="Genomic_DNA"/>
</dbReference>
<dbReference type="InterPro" id="IPR035940">
    <property type="entry name" value="CAP_sf"/>
</dbReference>